<protein>
    <submittedName>
        <fullName evidence="1">Uncharacterized protein</fullName>
    </submittedName>
</protein>
<name>A0A5E5B215_9BURK</name>
<organism evidence="1 2">
    <name type="scientific">Pandoraea sputorum</name>
    <dbReference type="NCBI Taxonomy" id="93222"/>
    <lineage>
        <taxon>Bacteria</taxon>
        <taxon>Pseudomonadati</taxon>
        <taxon>Pseudomonadota</taxon>
        <taxon>Betaproteobacteria</taxon>
        <taxon>Burkholderiales</taxon>
        <taxon>Burkholderiaceae</taxon>
        <taxon>Pandoraea</taxon>
    </lineage>
</organism>
<accession>A0A5E5B215</accession>
<sequence>MAAILLETPCSPILANTGLRTRPDALGIYVKCVSTTQIEEPCSSRAGLLGVRLVR</sequence>
<gene>
    <name evidence="1" type="ORF">PSP31121_01735</name>
</gene>
<dbReference type="Proteomes" id="UP000335538">
    <property type="component" value="Unassembled WGS sequence"/>
</dbReference>
<dbReference type="AlphaFoldDB" id="A0A5E5B215"/>
<evidence type="ECO:0000313" key="1">
    <source>
        <dbReference type="EMBL" id="VVE78583.1"/>
    </source>
</evidence>
<proteinExistence type="predicted"/>
<dbReference type="EMBL" id="CABPSR010000003">
    <property type="protein sequence ID" value="VVE78583.1"/>
    <property type="molecule type" value="Genomic_DNA"/>
</dbReference>
<reference evidence="1 2" key="1">
    <citation type="submission" date="2019-08" db="EMBL/GenBank/DDBJ databases">
        <authorList>
            <person name="Peeters C."/>
        </authorList>
    </citation>
    <scope>NUCLEOTIDE SEQUENCE [LARGE SCALE GENOMIC DNA]</scope>
    <source>
        <strain evidence="1 2">LMG 31121</strain>
    </source>
</reference>
<evidence type="ECO:0000313" key="2">
    <source>
        <dbReference type="Proteomes" id="UP000335538"/>
    </source>
</evidence>